<reference evidence="2 3" key="1">
    <citation type="submission" date="2019-03" db="EMBL/GenBank/DDBJ databases">
        <title>Genomic Encyclopedia of Type Strains, Phase IV (KMG-IV): sequencing the most valuable type-strain genomes for metagenomic binning, comparative biology and taxonomic classification.</title>
        <authorList>
            <person name="Goeker M."/>
        </authorList>
    </citation>
    <scope>NUCLEOTIDE SEQUENCE [LARGE SCALE GENOMIC DNA]</scope>
    <source>
        <strain evidence="2 3">DSM 46770</strain>
    </source>
</reference>
<organism evidence="2 3">
    <name type="scientific">Actinorugispora endophytica</name>
    <dbReference type="NCBI Taxonomy" id="1605990"/>
    <lineage>
        <taxon>Bacteria</taxon>
        <taxon>Bacillati</taxon>
        <taxon>Actinomycetota</taxon>
        <taxon>Actinomycetes</taxon>
        <taxon>Streptosporangiales</taxon>
        <taxon>Nocardiopsidaceae</taxon>
        <taxon>Actinorugispora</taxon>
    </lineage>
</organism>
<evidence type="ECO:0000313" key="3">
    <source>
        <dbReference type="Proteomes" id="UP000295281"/>
    </source>
</evidence>
<dbReference type="Proteomes" id="UP000295281">
    <property type="component" value="Unassembled WGS sequence"/>
</dbReference>
<gene>
    <name evidence="2" type="ORF">EV190_11360</name>
</gene>
<feature type="region of interest" description="Disordered" evidence="1">
    <location>
        <begin position="85"/>
        <end position="115"/>
    </location>
</feature>
<evidence type="ECO:0000256" key="1">
    <source>
        <dbReference type="SAM" id="MobiDB-lite"/>
    </source>
</evidence>
<proteinExistence type="predicted"/>
<evidence type="ECO:0000313" key="2">
    <source>
        <dbReference type="EMBL" id="TDQ50291.1"/>
    </source>
</evidence>
<comment type="caution">
    <text evidence="2">The sequence shown here is derived from an EMBL/GenBank/DDBJ whole genome shotgun (WGS) entry which is preliminary data.</text>
</comment>
<name>A0A4R6UT18_9ACTN</name>
<dbReference type="RefSeq" id="WP_243742605.1">
    <property type="nucleotide sequence ID" value="NZ_SNYN01000013.1"/>
</dbReference>
<sequence>MGSRVVLIRDSGLTDAVDYAYAASVEAPVRAVWTAGACPLDADGNTVAVGDYASRARSGPLGDPDRGVGVLGLGRHGDVARCGCGGSARGPTGADGGALPRGGGAHELAEQGQHR</sequence>
<keyword evidence="3" id="KW-1185">Reference proteome</keyword>
<protein>
    <submittedName>
        <fullName evidence="2">Uncharacterized protein</fullName>
    </submittedName>
</protein>
<dbReference type="EMBL" id="SNYN01000013">
    <property type="protein sequence ID" value="TDQ50291.1"/>
    <property type="molecule type" value="Genomic_DNA"/>
</dbReference>
<feature type="compositionally biased region" description="Gly residues" evidence="1">
    <location>
        <begin position="85"/>
        <end position="105"/>
    </location>
</feature>
<dbReference type="AlphaFoldDB" id="A0A4R6UT18"/>
<accession>A0A4R6UT18</accession>